<dbReference type="SUPFAM" id="SSF47384">
    <property type="entry name" value="Homodimeric domain of signal transducing histidine kinase"/>
    <property type="match status" value="1"/>
</dbReference>
<dbReference type="Gene3D" id="3.30.450.20">
    <property type="entry name" value="PAS domain"/>
    <property type="match status" value="1"/>
</dbReference>
<dbReference type="Gene3D" id="3.30.565.10">
    <property type="entry name" value="Histidine kinase-like ATPase, C-terminal domain"/>
    <property type="match status" value="1"/>
</dbReference>
<dbReference type="GO" id="GO:0009927">
    <property type="term" value="F:histidine phosphotransfer kinase activity"/>
    <property type="evidence" value="ECO:0007669"/>
    <property type="project" value="TreeGrafter"/>
</dbReference>
<dbReference type="Pfam" id="PF02518">
    <property type="entry name" value="HATPase_c"/>
    <property type="match status" value="1"/>
</dbReference>
<keyword evidence="4" id="KW-0808">Transferase</keyword>
<evidence type="ECO:0000259" key="7">
    <source>
        <dbReference type="PROSITE" id="PS50109"/>
    </source>
</evidence>
<dbReference type="InterPro" id="IPR005467">
    <property type="entry name" value="His_kinase_dom"/>
</dbReference>
<name>A0A1I7NPF4_9HYPH</name>
<dbReference type="PANTHER" id="PTHR43047">
    <property type="entry name" value="TWO-COMPONENT HISTIDINE PROTEIN KINASE"/>
    <property type="match status" value="1"/>
</dbReference>
<organism evidence="9 10">
    <name type="scientific">Devosia crocina</name>
    <dbReference type="NCBI Taxonomy" id="429728"/>
    <lineage>
        <taxon>Bacteria</taxon>
        <taxon>Pseudomonadati</taxon>
        <taxon>Pseudomonadota</taxon>
        <taxon>Alphaproteobacteria</taxon>
        <taxon>Hyphomicrobiales</taxon>
        <taxon>Devosiaceae</taxon>
        <taxon>Devosia</taxon>
    </lineage>
</organism>
<dbReference type="GO" id="GO:0005886">
    <property type="term" value="C:plasma membrane"/>
    <property type="evidence" value="ECO:0007669"/>
    <property type="project" value="TreeGrafter"/>
</dbReference>
<dbReference type="Pfam" id="PF12860">
    <property type="entry name" value="PAS_7"/>
    <property type="match status" value="1"/>
</dbReference>
<dbReference type="Gene3D" id="3.40.50.2300">
    <property type="match status" value="1"/>
</dbReference>
<dbReference type="AlphaFoldDB" id="A0A1I7NPF4"/>
<dbReference type="InterPro" id="IPR003594">
    <property type="entry name" value="HATPase_dom"/>
</dbReference>
<gene>
    <name evidence="9" type="ORF">SAMN05216456_2541</name>
</gene>
<dbReference type="OrthoDB" id="9764438at2"/>
<dbReference type="Proteomes" id="UP000199074">
    <property type="component" value="Unassembled WGS sequence"/>
</dbReference>
<evidence type="ECO:0000313" key="9">
    <source>
        <dbReference type="EMBL" id="SFV36554.1"/>
    </source>
</evidence>
<dbReference type="Pfam" id="PF00072">
    <property type="entry name" value="Response_reg"/>
    <property type="match status" value="1"/>
</dbReference>
<dbReference type="PROSITE" id="PS50109">
    <property type="entry name" value="HIS_KIN"/>
    <property type="match status" value="1"/>
</dbReference>
<sequence length="540" mass="58611">MTADLPDSAAGLRLAIDYVPQGIAVFDANLRLVMSNRRYNALLALPEALSEPGTPLLDIALFLTSRGDLGPGDPVHLAHERINQLTEAPMTVSQRLSNAGQSLEFHSSRLPDGGLVISFFDVTARFRAERELEKVNQTLEGRVAERTAALTQVNAELEVARAKADAANHDKTRFLAAASHDLLQPLNAARLYTSTLIERAKSTAFAELAGSIEASLTAVEEIMSALLDISRIDSGALKPTPMPVGTQDLLRKMEVEFAPLAREHGVSLHIVRTGTTVMADRALVGRIVQNLVSNAIKYTPAGGKVLVGIRRRGNRLRLDVVDTGIGFNKDQHRLVFAEFSRLDRGARMAQGLGLGLSIVQRLVSAMDLTLELDSREGRGSRFSLYLPLLRNARPTAARPESIAEGLVGAFDLKILCVDNEPAILEAMQGLLEQWGCDVRTALSLKQIDREGLLHGWYPDLVLMDYHLDQTSGLDAIEWLRHNLGGHLPAALVTADRSPAVRTLAEDRGIAVITKPVKPAALRATISGLANQAAPRARLQQ</sequence>
<dbReference type="FunFam" id="1.10.287.130:FF:000063">
    <property type="entry name" value="Hybrid sensor histidine kinase/response regulator"/>
    <property type="match status" value="1"/>
</dbReference>
<evidence type="ECO:0000256" key="6">
    <source>
        <dbReference type="PROSITE-ProRule" id="PRU00169"/>
    </source>
</evidence>
<dbReference type="Pfam" id="PF00512">
    <property type="entry name" value="HisKA"/>
    <property type="match status" value="1"/>
</dbReference>
<evidence type="ECO:0000256" key="3">
    <source>
        <dbReference type="ARBA" id="ARBA00022553"/>
    </source>
</evidence>
<dbReference type="EMBL" id="FPCK01000002">
    <property type="protein sequence ID" value="SFV36554.1"/>
    <property type="molecule type" value="Genomic_DNA"/>
</dbReference>
<feature type="domain" description="Histidine kinase" evidence="7">
    <location>
        <begin position="177"/>
        <end position="390"/>
    </location>
</feature>
<evidence type="ECO:0000256" key="5">
    <source>
        <dbReference type="ARBA" id="ARBA00022777"/>
    </source>
</evidence>
<dbReference type="InterPro" id="IPR003661">
    <property type="entry name" value="HisK_dim/P_dom"/>
</dbReference>
<dbReference type="PROSITE" id="PS50110">
    <property type="entry name" value="RESPONSE_REGULATORY"/>
    <property type="match status" value="1"/>
</dbReference>
<keyword evidence="10" id="KW-1185">Reference proteome</keyword>
<dbReference type="SMART" id="SM00448">
    <property type="entry name" value="REC"/>
    <property type="match status" value="1"/>
</dbReference>
<dbReference type="SMART" id="SM00387">
    <property type="entry name" value="HATPase_c"/>
    <property type="match status" value="1"/>
</dbReference>
<dbReference type="SMART" id="SM00388">
    <property type="entry name" value="HisKA"/>
    <property type="match status" value="1"/>
</dbReference>
<dbReference type="EC" id="2.7.13.3" evidence="2"/>
<reference evidence="9 10" key="1">
    <citation type="submission" date="2016-10" db="EMBL/GenBank/DDBJ databases">
        <authorList>
            <person name="de Groot N.N."/>
        </authorList>
    </citation>
    <scope>NUCLEOTIDE SEQUENCE [LARGE SCALE GENOMIC DNA]</scope>
    <source>
        <strain evidence="9 10">IPL20</strain>
    </source>
</reference>
<dbReference type="SUPFAM" id="SSF55874">
    <property type="entry name" value="ATPase domain of HSP90 chaperone/DNA topoisomerase II/histidine kinase"/>
    <property type="match status" value="1"/>
</dbReference>
<dbReference type="FunFam" id="3.30.565.10:FF:000049">
    <property type="entry name" value="Two-component sensor histidine kinase"/>
    <property type="match status" value="1"/>
</dbReference>
<evidence type="ECO:0000313" key="10">
    <source>
        <dbReference type="Proteomes" id="UP000199074"/>
    </source>
</evidence>
<dbReference type="SUPFAM" id="SSF52172">
    <property type="entry name" value="CheY-like"/>
    <property type="match status" value="1"/>
</dbReference>
<dbReference type="CDD" id="cd00082">
    <property type="entry name" value="HisKA"/>
    <property type="match status" value="1"/>
</dbReference>
<protein>
    <recommendedName>
        <fullName evidence="2">histidine kinase</fullName>
        <ecNumber evidence="2">2.7.13.3</ecNumber>
    </recommendedName>
</protein>
<proteinExistence type="predicted"/>
<keyword evidence="5 9" id="KW-0418">Kinase</keyword>
<dbReference type="STRING" id="429728.SAMN05216456_2541"/>
<keyword evidence="3 6" id="KW-0597">Phosphoprotein</keyword>
<dbReference type="InterPro" id="IPR036097">
    <property type="entry name" value="HisK_dim/P_sf"/>
</dbReference>
<dbReference type="InterPro" id="IPR011006">
    <property type="entry name" value="CheY-like_superfamily"/>
</dbReference>
<dbReference type="RefSeq" id="WP_092425086.1">
    <property type="nucleotide sequence ID" value="NZ_FPCK01000002.1"/>
</dbReference>
<feature type="modified residue" description="4-aspartylphosphate" evidence="6">
    <location>
        <position position="464"/>
    </location>
</feature>
<comment type="catalytic activity">
    <reaction evidence="1">
        <text>ATP + protein L-histidine = ADP + protein N-phospho-L-histidine.</text>
        <dbReference type="EC" id="2.7.13.3"/>
    </reaction>
</comment>
<dbReference type="Gene3D" id="1.10.287.130">
    <property type="match status" value="1"/>
</dbReference>
<evidence type="ECO:0000259" key="8">
    <source>
        <dbReference type="PROSITE" id="PS50110"/>
    </source>
</evidence>
<dbReference type="InterPro" id="IPR004358">
    <property type="entry name" value="Sig_transdc_His_kin-like_C"/>
</dbReference>
<dbReference type="InterPro" id="IPR036890">
    <property type="entry name" value="HATPase_C_sf"/>
</dbReference>
<evidence type="ECO:0000256" key="4">
    <source>
        <dbReference type="ARBA" id="ARBA00022679"/>
    </source>
</evidence>
<feature type="domain" description="Response regulatory" evidence="8">
    <location>
        <begin position="413"/>
        <end position="529"/>
    </location>
</feature>
<dbReference type="PRINTS" id="PR00344">
    <property type="entry name" value="BCTRLSENSOR"/>
</dbReference>
<accession>A0A1I7NPF4</accession>
<evidence type="ECO:0000256" key="2">
    <source>
        <dbReference type="ARBA" id="ARBA00012438"/>
    </source>
</evidence>
<evidence type="ECO:0000256" key="1">
    <source>
        <dbReference type="ARBA" id="ARBA00000085"/>
    </source>
</evidence>
<dbReference type="CDD" id="cd00156">
    <property type="entry name" value="REC"/>
    <property type="match status" value="1"/>
</dbReference>
<dbReference type="GO" id="GO:0000155">
    <property type="term" value="F:phosphorelay sensor kinase activity"/>
    <property type="evidence" value="ECO:0007669"/>
    <property type="project" value="InterPro"/>
</dbReference>
<dbReference type="InterPro" id="IPR001789">
    <property type="entry name" value="Sig_transdc_resp-reg_receiver"/>
</dbReference>
<dbReference type="PANTHER" id="PTHR43047:SF9">
    <property type="entry name" value="HISTIDINE KINASE"/>
    <property type="match status" value="1"/>
</dbReference>